<dbReference type="EMBL" id="MT141982">
    <property type="protein sequence ID" value="QJA72837.1"/>
    <property type="molecule type" value="Genomic_DNA"/>
</dbReference>
<evidence type="ECO:0000313" key="1">
    <source>
        <dbReference type="EMBL" id="QJA72837.1"/>
    </source>
</evidence>
<accession>A0A6M3JW43</accession>
<reference evidence="1" key="1">
    <citation type="submission" date="2020-03" db="EMBL/GenBank/DDBJ databases">
        <title>The deep terrestrial virosphere.</title>
        <authorList>
            <person name="Holmfeldt K."/>
            <person name="Nilsson E."/>
            <person name="Simone D."/>
            <person name="Lopez-Fernandez M."/>
            <person name="Wu X."/>
            <person name="de Brujin I."/>
            <person name="Lundin D."/>
            <person name="Andersson A."/>
            <person name="Bertilsson S."/>
            <person name="Dopson M."/>
        </authorList>
    </citation>
    <scope>NUCLEOTIDE SEQUENCE</scope>
    <source>
        <strain evidence="1">MM415A02587</strain>
    </source>
</reference>
<gene>
    <name evidence="1" type="ORF">MM415A02587_0003</name>
</gene>
<dbReference type="SUPFAM" id="SSF50494">
    <property type="entry name" value="Trypsin-like serine proteases"/>
    <property type="match status" value="1"/>
</dbReference>
<protein>
    <submittedName>
        <fullName evidence="1">Putative trypsin-like peptidase domain containing protein</fullName>
    </submittedName>
</protein>
<organism evidence="1">
    <name type="scientific">viral metagenome</name>
    <dbReference type="NCBI Taxonomy" id="1070528"/>
    <lineage>
        <taxon>unclassified sequences</taxon>
        <taxon>metagenomes</taxon>
        <taxon>organismal metagenomes</taxon>
    </lineage>
</organism>
<proteinExistence type="predicted"/>
<dbReference type="InterPro" id="IPR009003">
    <property type="entry name" value="Peptidase_S1_PA"/>
</dbReference>
<dbReference type="AlphaFoldDB" id="A0A6M3JW43"/>
<dbReference type="GO" id="GO:0004252">
    <property type="term" value="F:serine-type endopeptidase activity"/>
    <property type="evidence" value="ECO:0007669"/>
    <property type="project" value="InterPro"/>
</dbReference>
<dbReference type="InterPro" id="IPR001940">
    <property type="entry name" value="Peptidase_S1C"/>
</dbReference>
<dbReference type="GO" id="GO:0006508">
    <property type="term" value="P:proteolysis"/>
    <property type="evidence" value="ECO:0007669"/>
    <property type="project" value="InterPro"/>
</dbReference>
<dbReference type="PRINTS" id="PR00834">
    <property type="entry name" value="PROTEASES2C"/>
</dbReference>
<dbReference type="Pfam" id="PF13365">
    <property type="entry name" value="Trypsin_2"/>
    <property type="match status" value="1"/>
</dbReference>
<name>A0A6M3JW43_9ZZZZ</name>
<dbReference type="InterPro" id="IPR043504">
    <property type="entry name" value="Peptidase_S1_PA_chymotrypsin"/>
</dbReference>
<sequence length="282" mass="31122">MKKLFILSMVLALMVGTASAAMTGLEGHKSYIYPVVRVSSGGGGGSGTVIYSKEVEPGKYSTYILTNHHVIEGAINIGEEWDSSLAKKVQVERRSVVHVEQFKYRDISIPVGTMRIEADIKIYNKIEDMALLRLRYDEPVTAIAKLPAAGAENGYKVLDESIAVGCSLLFPPLPTVGVVTRMDYLVNSLPFHMSSAQIIYGNSGGAMFASDGTLIGIPSMVAVTGWFGSVPITHMGLFIPVDRVLKWLEDERYDFIFNSGLAEKDRLELREKEVREKRKDQK</sequence>
<dbReference type="Gene3D" id="2.40.10.10">
    <property type="entry name" value="Trypsin-like serine proteases"/>
    <property type="match status" value="2"/>
</dbReference>